<dbReference type="Proteomes" id="UP000253426">
    <property type="component" value="Unassembled WGS sequence"/>
</dbReference>
<evidence type="ECO:0000256" key="1">
    <source>
        <dbReference type="SAM" id="Phobius"/>
    </source>
</evidence>
<evidence type="ECO:0000313" key="2">
    <source>
        <dbReference type="EMBL" id="RBP43840.1"/>
    </source>
</evidence>
<protein>
    <submittedName>
        <fullName evidence="2">Uncharacterized protein</fullName>
    </submittedName>
</protein>
<keyword evidence="1" id="KW-1133">Transmembrane helix</keyword>
<sequence length="72" mass="7915">MRLFARILWIAAFLLATYSWMVAFEHGFGWKGFSEGFQTEWKNLGSVLSGKGLAEAQQNAAPSPTPTPNGKP</sequence>
<keyword evidence="1" id="KW-0812">Transmembrane</keyword>
<name>A0A366HLN3_9BACT</name>
<accession>A0A366HLN3</accession>
<gene>
    <name evidence="2" type="ORF">DES53_105239</name>
</gene>
<keyword evidence="1" id="KW-0472">Membrane</keyword>
<proteinExistence type="predicted"/>
<reference evidence="2 3" key="1">
    <citation type="submission" date="2018-06" db="EMBL/GenBank/DDBJ databases">
        <title>Genomic Encyclopedia of Type Strains, Phase IV (KMG-IV): sequencing the most valuable type-strain genomes for metagenomic binning, comparative biology and taxonomic classification.</title>
        <authorList>
            <person name="Goeker M."/>
        </authorList>
    </citation>
    <scope>NUCLEOTIDE SEQUENCE [LARGE SCALE GENOMIC DNA]</scope>
    <source>
        <strain evidence="2 3">DSM 25532</strain>
    </source>
</reference>
<dbReference type="EMBL" id="QNRR01000005">
    <property type="protein sequence ID" value="RBP43840.1"/>
    <property type="molecule type" value="Genomic_DNA"/>
</dbReference>
<keyword evidence="3" id="KW-1185">Reference proteome</keyword>
<feature type="transmembrane region" description="Helical" evidence="1">
    <location>
        <begin position="7"/>
        <end position="24"/>
    </location>
</feature>
<dbReference type="AlphaFoldDB" id="A0A366HLN3"/>
<dbReference type="OrthoDB" id="199533at2"/>
<organism evidence="2 3">
    <name type="scientific">Roseimicrobium gellanilyticum</name>
    <dbReference type="NCBI Taxonomy" id="748857"/>
    <lineage>
        <taxon>Bacteria</taxon>
        <taxon>Pseudomonadati</taxon>
        <taxon>Verrucomicrobiota</taxon>
        <taxon>Verrucomicrobiia</taxon>
        <taxon>Verrucomicrobiales</taxon>
        <taxon>Verrucomicrobiaceae</taxon>
        <taxon>Roseimicrobium</taxon>
    </lineage>
</organism>
<comment type="caution">
    <text evidence="2">The sequence shown here is derived from an EMBL/GenBank/DDBJ whole genome shotgun (WGS) entry which is preliminary data.</text>
</comment>
<dbReference type="RefSeq" id="WP_113959306.1">
    <property type="nucleotide sequence ID" value="NZ_QNRR01000005.1"/>
</dbReference>
<evidence type="ECO:0000313" key="3">
    <source>
        <dbReference type="Proteomes" id="UP000253426"/>
    </source>
</evidence>